<name>A0A9D4DX97_DREPO</name>
<keyword evidence="2" id="KW-1185">Reference proteome</keyword>
<proteinExistence type="predicted"/>
<organism evidence="1 2">
    <name type="scientific">Dreissena polymorpha</name>
    <name type="common">Zebra mussel</name>
    <name type="synonym">Mytilus polymorpha</name>
    <dbReference type="NCBI Taxonomy" id="45954"/>
    <lineage>
        <taxon>Eukaryota</taxon>
        <taxon>Metazoa</taxon>
        <taxon>Spiralia</taxon>
        <taxon>Lophotrochozoa</taxon>
        <taxon>Mollusca</taxon>
        <taxon>Bivalvia</taxon>
        <taxon>Autobranchia</taxon>
        <taxon>Heteroconchia</taxon>
        <taxon>Euheterodonta</taxon>
        <taxon>Imparidentia</taxon>
        <taxon>Neoheterodontei</taxon>
        <taxon>Myida</taxon>
        <taxon>Dreissenoidea</taxon>
        <taxon>Dreissenidae</taxon>
        <taxon>Dreissena</taxon>
    </lineage>
</organism>
<comment type="caution">
    <text evidence="1">The sequence shown here is derived from an EMBL/GenBank/DDBJ whole genome shotgun (WGS) entry which is preliminary data.</text>
</comment>
<evidence type="ECO:0000313" key="1">
    <source>
        <dbReference type="EMBL" id="KAH3768626.1"/>
    </source>
</evidence>
<dbReference type="EMBL" id="JAIWYP010000009">
    <property type="protein sequence ID" value="KAH3768626.1"/>
    <property type="molecule type" value="Genomic_DNA"/>
</dbReference>
<accession>A0A9D4DX97</accession>
<dbReference type="Proteomes" id="UP000828390">
    <property type="component" value="Unassembled WGS sequence"/>
</dbReference>
<sequence length="72" mass="8526">MLVVKTAAVEVGVNFPIRPQDQAWIDTLFYIPREPRVRREYRMLTEEQRNTFHQAFVALKNDTVCTENVLLF</sequence>
<dbReference type="InterPro" id="IPR008922">
    <property type="entry name" value="Di-copper_centre_dom_sf"/>
</dbReference>
<gene>
    <name evidence="1" type="ORF">DPMN_169846</name>
</gene>
<reference evidence="1" key="2">
    <citation type="submission" date="2020-11" db="EMBL/GenBank/DDBJ databases">
        <authorList>
            <person name="McCartney M.A."/>
            <person name="Auch B."/>
            <person name="Kono T."/>
            <person name="Mallez S."/>
            <person name="Becker A."/>
            <person name="Gohl D.M."/>
            <person name="Silverstein K.A.T."/>
            <person name="Koren S."/>
            <person name="Bechman K.B."/>
            <person name="Herman A."/>
            <person name="Abrahante J.E."/>
            <person name="Garbe J."/>
        </authorList>
    </citation>
    <scope>NUCLEOTIDE SEQUENCE</scope>
    <source>
        <strain evidence="1">Duluth1</strain>
        <tissue evidence="1">Whole animal</tissue>
    </source>
</reference>
<dbReference type="SUPFAM" id="SSF48056">
    <property type="entry name" value="Di-copper centre-containing domain"/>
    <property type="match status" value="1"/>
</dbReference>
<reference evidence="1" key="1">
    <citation type="journal article" date="2019" name="bioRxiv">
        <title>The Genome of the Zebra Mussel, Dreissena polymorpha: A Resource for Invasive Species Research.</title>
        <authorList>
            <person name="McCartney M.A."/>
            <person name="Auch B."/>
            <person name="Kono T."/>
            <person name="Mallez S."/>
            <person name="Zhang Y."/>
            <person name="Obille A."/>
            <person name="Becker A."/>
            <person name="Abrahante J.E."/>
            <person name="Garbe J."/>
            <person name="Badalamenti J.P."/>
            <person name="Herman A."/>
            <person name="Mangelson H."/>
            <person name="Liachko I."/>
            <person name="Sullivan S."/>
            <person name="Sone E.D."/>
            <person name="Koren S."/>
            <person name="Silverstein K.A.T."/>
            <person name="Beckman K.B."/>
            <person name="Gohl D.M."/>
        </authorList>
    </citation>
    <scope>NUCLEOTIDE SEQUENCE</scope>
    <source>
        <strain evidence="1">Duluth1</strain>
        <tissue evidence="1">Whole animal</tissue>
    </source>
</reference>
<protein>
    <submittedName>
        <fullName evidence="1">Uncharacterized protein</fullName>
    </submittedName>
</protein>
<evidence type="ECO:0000313" key="2">
    <source>
        <dbReference type="Proteomes" id="UP000828390"/>
    </source>
</evidence>
<dbReference type="AlphaFoldDB" id="A0A9D4DX97"/>